<organism evidence="4 5">
    <name type="scientific">Nesterenkonia salmonea</name>
    <dbReference type="NCBI Taxonomy" id="1804987"/>
    <lineage>
        <taxon>Bacteria</taxon>
        <taxon>Bacillati</taxon>
        <taxon>Actinomycetota</taxon>
        <taxon>Actinomycetes</taxon>
        <taxon>Micrococcales</taxon>
        <taxon>Micrococcaceae</taxon>
        <taxon>Nesterenkonia</taxon>
    </lineage>
</organism>
<dbReference type="RefSeq" id="WP_138252965.1">
    <property type="nucleotide sequence ID" value="NZ_VAVZ01000018.1"/>
</dbReference>
<proteinExistence type="predicted"/>
<dbReference type="InterPro" id="IPR011991">
    <property type="entry name" value="ArsR-like_HTH"/>
</dbReference>
<dbReference type="SUPFAM" id="SSF52788">
    <property type="entry name" value="Phosphotyrosine protein phosphatases I"/>
    <property type="match status" value="1"/>
</dbReference>
<reference evidence="4 5" key="1">
    <citation type="submission" date="2019-05" db="EMBL/GenBank/DDBJ databases">
        <title>Nesterenkonia sp. GY074 isolated from the Southern Atlantic Ocean.</title>
        <authorList>
            <person name="Zhang G."/>
        </authorList>
    </citation>
    <scope>NUCLEOTIDE SEQUENCE [LARGE SCALE GENOMIC DNA]</scope>
    <source>
        <strain evidence="4 5">GY074</strain>
    </source>
</reference>
<feature type="domain" description="HTH arsR-type" evidence="3">
    <location>
        <begin position="11"/>
        <end position="109"/>
    </location>
</feature>
<keyword evidence="1" id="KW-0059">Arsenical resistance</keyword>
<evidence type="ECO:0000256" key="1">
    <source>
        <dbReference type="ARBA" id="ARBA00022849"/>
    </source>
</evidence>
<dbReference type="Gene3D" id="3.40.50.2300">
    <property type="match status" value="1"/>
</dbReference>
<gene>
    <name evidence="4" type="ORF">FEF26_07735</name>
</gene>
<keyword evidence="5" id="KW-1185">Reference proteome</keyword>
<evidence type="ECO:0000313" key="4">
    <source>
        <dbReference type="EMBL" id="TLP97338.1"/>
    </source>
</evidence>
<feature type="region of interest" description="Disordered" evidence="2">
    <location>
        <begin position="1"/>
        <end position="20"/>
    </location>
</feature>
<evidence type="ECO:0000256" key="2">
    <source>
        <dbReference type="SAM" id="MobiDB-lite"/>
    </source>
</evidence>
<dbReference type="InterPro" id="IPR036390">
    <property type="entry name" value="WH_DNA-bd_sf"/>
</dbReference>
<name>A0A5R9BAU9_9MICC</name>
<dbReference type="SUPFAM" id="SSF46785">
    <property type="entry name" value="Winged helix' DNA-binding domain"/>
    <property type="match status" value="1"/>
</dbReference>
<dbReference type="Pfam" id="PF01451">
    <property type="entry name" value="LMWPc"/>
    <property type="match status" value="1"/>
</dbReference>
<protein>
    <submittedName>
        <fullName evidence="4">ArsR family transcriptional regulator</fullName>
    </submittedName>
</protein>
<dbReference type="InterPro" id="IPR036388">
    <property type="entry name" value="WH-like_DNA-bd_sf"/>
</dbReference>
<dbReference type="OrthoDB" id="9784339at2"/>
<accession>A0A5R9BAU9</accession>
<dbReference type="PANTHER" id="PTHR43428:SF1">
    <property type="entry name" value="ARSENATE REDUCTASE"/>
    <property type="match status" value="1"/>
</dbReference>
<dbReference type="GO" id="GO:0003700">
    <property type="term" value="F:DNA-binding transcription factor activity"/>
    <property type="evidence" value="ECO:0007669"/>
    <property type="project" value="InterPro"/>
</dbReference>
<dbReference type="AlphaFoldDB" id="A0A5R9BAU9"/>
<dbReference type="InterPro" id="IPR036196">
    <property type="entry name" value="Ptyr_pPase_sf"/>
</dbReference>
<dbReference type="Gene3D" id="1.10.10.10">
    <property type="entry name" value="Winged helix-like DNA-binding domain superfamily/Winged helix DNA-binding domain"/>
    <property type="match status" value="1"/>
</dbReference>
<dbReference type="Proteomes" id="UP000310458">
    <property type="component" value="Unassembled WGS sequence"/>
</dbReference>
<dbReference type="PANTHER" id="PTHR43428">
    <property type="entry name" value="ARSENATE REDUCTASE"/>
    <property type="match status" value="1"/>
</dbReference>
<dbReference type="GO" id="GO:0046685">
    <property type="term" value="P:response to arsenic-containing substance"/>
    <property type="evidence" value="ECO:0007669"/>
    <property type="project" value="UniProtKB-KW"/>
</dbReference>
<comment type="caution">
    <text evidence="4">The sequence shown here is derived from an EMBL/GenBank/DDBJ whole genome shotgun (WGS) entry which is preliminary data.</text>
</comment>
<dbReference type="CDD" id="cd00090">
    <property type="entry name" value="HTH_ARSR"/>
    <property type="match status" value="1"/>
</dbReference>
<dbReference type="EMBL" id="VAVZ01000018">
    <property type="protein sequence ID" value="TLP97338.1"/>
    <property type="molecule type" value="Genomic_DNA"/>
</dbReference>
<sequence>MNVEAISGSGAPQRDVHSRAAQHAALAEPLRLRIADLLTLSDLSSSELRTQLGIRSNLLAHHLSVLEEAGLVQRRQSEGDRRRSYATLTSAHHSAAVSGPSPSHATQGDRPRRVAFICTGNSARSPFAAARWNAGWGDEFGVRAVSAGTHPAPAPSPRSVKAAAALGVDLSAHTPRLIGTLNAKDLVVVVCDRAYEELSKGFRQHQPRIRHWSVPNPGPAGSTAAYENCFEDLSRRVEALGSSRRC</sequence>
<evidence type="ECO:0000259" key="3">
    <source>
        <dbReference type="PROSITE" id="PS50987"/>
    </source>
</evidence>
<dbReference type="InterPro" id="IPR001845">
    <property type="entry name" value="HTH_ArsR_DNA-bd_dom"/>
</dbReference>
<dbReference type="Pfam" id="PF12840">
    <property type="entry name" value="HTH_20"/>
    <property type="match status" value="1"/>
</dbReference>
<dbReference type="InterPro" id="IPR023485">
    <property type="entry name" value="Ptyr_pPase"/>
</dbReference>
<dbReference type="SMART" id="SM00226">
    <property type="entry name" value="LMWPc"/>
    <property type="match status" value="1"/>
</dbReference>
<dbReference type="PROSITE" id="PS50987">
    <property type="entry name" value="HTH_ARSR_2"/>
    <property type="match status" value="1"/>
</dbReference>
<evidence type="ECO:0000313" key="5">
    <source>
        <dbReference type="Proteomes" id="UP000310458"/>
    </source>
</evidence>
<feature type="region of interest" description="Disordered" evidence="2">
    <location>
        <begin position="73"/>
        <end position="110"/>
    </location>
</feature>